<dbReference type="AlphaFoldDB" id="A0A5E4LZN3"/>
<accession>A0A5E4LZN3</accession>
<feature type="compositionally biased region" description="Gly residues" evidence="1">
    <location>
        <begin position="49"/>
        <end position="64"/>
    </location>
</feature>
<reference evidence="2 3" key="1">
    <citation type="submission" date="2019-08" db="EMBL/GenBank/DDBJ databases">
        <authorList>
            <person name="Alioto T."/>
            <person name="Alioto T."/>
            <person name="Gomez Garrido J."/>
        </authorList>
    </citation>
    <scope>NUCLEOTIDE SEQUENCE [LARGE SCALE GENOMIC DNA]</scope>
</reference>
<feature type="region of interest" description="Disordered" evidence="1">
    <location>
        <begin position="19"/>
        <end position="78"/>
    </location>
</feature>
<keyword evidence="3" id="KW-1185">Reference proteome</keyword>
<dbReference type="Proteomes" id="UP000325440">
    <property type="component" value="Unassembled WGS sequence"/>
</dbReference>
<proteinExistence type="predicted"/>
<evidence type="ECO:0000313" key="3">
    <source>
        <dbReference type="Proteomes" id="UP000325440"/>
    </source>
</evidence>
<dbReference type="OrthoDB" id="421226at2759"/>
<evidence type="ECO:0000256" key="1">
    <source>
        <dbReference type="SAM" id="MobiDB-lite"/>
    </source>
</evidence>
<organism evidence="2 3">
    <name type="scientific">Cinara cedri</name>
    <dbReference type="NCBI Taxonomy" id="506608"/>
    <lineage>
        <taxon>Eukaryota</taxon>
        <taxon>Metazoa</taxon>
        <taxon>Ecdysozoa</taxon>
        <taxon>Arthropoda</taxon>
        <taxon>Hexapoda</taxon>
        <taxon>Insecta</taxon>
        <taxon>Pterygota</taxon>
        <taxon>Neoptera</taxon>
        <taxon>Paraneoptera</taxon>
        <taxon>Hemiptera</taxon>
        <taxon>Sternorrhyncha</taxon>
        <taxon>Aphidomorpha</taxon>
        <taxon>Aphidoidea</taxon>
        <taxon>Aphididae</taxon>
        <taxon>Lachninae</taxon>
        <taxon>Cinara</taxon>
    </lineage>
</organism>
<sequence>MYLGSSWEQFNVRQMMVDSTGMRTDNNIKPGTPVTTTSETSSSKNQHDCGGGSSGGNAKNGGGSATVEKIVPSRSRSNQRWMKLRTTVQLSSAISSTIKTSKPTLQREDSFIKRFSTRQVAEKQVDNYYIAYSRLV</sequence>
<protein>
    <submittedName>
        <fullName evidence="2">Uncharacterized protein</fullName>
    </submittedName>
</protein>
<evidence type="ECO:0000313" key="2">
    <source>
        <dbReference type="EMBL" id="VVC24419.1"/>
    </source>
</evidence>
<name>A0A5E4LZN3_9HEMI</name>
<gene>
    <name evidence="2" type="ORF">CINCED_3A016982</name>
</gene>
<dbReference type="EMBL" id="CABPRJ010000002">
    <property type="protein sequence ID" value="VVC24419.1"/>
    <property type="molecule type" value="Genomic_DNA"/>
</dbReference>